<dbReference type="AlphaFoldDB" id="A0A016RVH0"/>
<proteinExistence type="predicted"/>
<protein>
    <submittedName>
        <fullName evidence="1">Uncharacterized protein</fullName>
    </submittedName>
</protein>
<accession>A0A016RVH0</accession>
<dbReference type="EMBL" id="JARK01001698">
    <property type="protein sequence ID" value="EYB82311.1"/>
    <property type="molecule type" value="Genomic_DNA"/>
</dbReference>
<reference evidence="2" key="1">
    <citation type="journal article" date="2015" name="Nat. Genet.">
        <title>The genome and transcriptome of the zoonotic hookworm Ancylostoma ceylanicum identify infection-specific gene families.</title>
        <authorList>
            <person name="Schwarz E.M."/>
            <person name="Hu Y."/>
            <person name="Antoshechkin I."/>
            <person name="Miller M.M."/>
            <person name="Sternberg P.W."/>
            <person name="Aroian R.V."/>
        </authorList>
    </citation>
    <scope>NUCLEOTIDE SEQUENCE</scope>
    <source>
        <strain evidence="2">HY135</strain>
    </source>
</reference>
<gene>
    <name evidence="1" type="primary">Acey_s0362.g3499</name>
    <name evidence="1" type="ORF">Y032_0362g3499</name>
</gene>
<organism evidence="1 2">
    <name type="scientific">Ancylostoma ceylanicum</name>
    <dbReference type="NCBI Taxonomy" id="53326"/>
    <lineage>
        <taxon>Eukaryota</taxon>
        <taxon>Metazoa</taxon>
        <taxon>Ecdysozoa</taxon>
        <taxon>Nematoda</taxon>
        <taxon>Chromadorea</taxon>
        <taxon>Rhabditida</taxon>
        <taxon>Rhabditina</taxon>
        <taxon>Rhabditomorpha</taxon>
        <taxon>Strongyloidea</taxon>
        <taxon>Ancylostomatidae</taxon>
        <taxon>Ancylostomatinae</taxon>
        <taxon>Ancylostoma</taxon>
    </lineage>
</organism>
<dbReference type="Proteomes" id="UP000024635">
    <property type="component" value="Unassembled WGS sequence"/>
</dbReference>
<evidence type="ECO:0000313" key="2">
    <source>
        <dbReference type="Proteomes" id="UP000024635"/>
    </source>
</evidence>
<name>A0A016RVH0_9BILA</name>
<evidence type="ECO:0000313" key="1">
    <source>
        <dbReference type="EMBL" id="EYB82311.1"/>
    </source>
</evidence>
<sequence>MVGSVDTLTCSFRPHNPVIADGILHSNSVVAPIESIDFARSPLQPAVVFAATAGGRYMDKANADVLPIRAIYTRSMRFTRVRLYDER</sequence>
<comment type="caution">
    <text evidence="1">The sequence shown here is derived from an EMBL/GenBank/DDBJ whole genome shotgun (WGS) entry which is preliminary data.</text>
</comment>
<keyword evidence="2" id="KW-1185">Reference proteome</keyword>